<reference evidence="2" key="1">
    <citation type="journal article" date="2023" name="BMC Genomics">
        <title>Chromosome-level genome assemblies of Cutaneotrichosporon spp. (Trichosporonales, Basidiomycota) reveal imbalanced evolution between nucleotide sequences and chromosome synteny.</title>
        <authorList>
            <person name="Kobayashi Y."/>
            <person name="Kayamori A."/>
            <person name="Aoki K."/>
            <person name="Shiwa Y."/>
            <person name="Matsutani M."/>
            <person name="Fujita N."/>
            <person name="Sugita T."/>
            <person name="Iwasaki W."/>
            <person name="Tanaka N."/>
            <person name="Takashima M."/>
        </authorList>
    </citation>
    <scope>NUCLEOTIDE SEQUENCE</scope>
    <source>
        <strain evidence="2">HIS016</strain>
    </source>
</reference>
<keyword evidence="3" id="KW-1185">Reference proteome</keyword>
<feature type="compositionally biased region" description="Pro residues" evidence="1">
    <location>
        <begin position="150"/>
        <end position="159"/>
    </location>
</feature>
<feature type="compositionally biased region" description="Acidic residues" evidence="1">
    <location>
        <begin position="64"/>
        <end position="100"/>
    </location>
</feature>
<feature type="compositionally biased region" description="Polar residues" evidence="1">
    <location>
        <begin position="181"/>
        <end position="192"/>
    </location>
</feature>
<comment type="caution">
    <text evidence="2">The sequence shown here is derived from an EMBL/GenBank/DDBJ whole genome shotgun (WGS) entry which is preliminary data.</text>
</comment>
<gene>
    <name evidence="2" type="ORF">CspeluHIS016_0703660</name>
</gene>
<organism evidence="2 3">
    <name type="scientific">Cutaneotrichosporon spelunceum</name>
    <dbReference type="NCBI Taxonomy" id="1672016"/>
    <lineage>
        <taxon>Eukaryota</taxon>
        <taxon>Fungi</taxon>
        <taxon>Dikarya</taxon>
        <taxon>Basidiomycota</taxon>
        <taxon>Agaricomycotina</taxon>
        <taxon>Tremellomycetes</taxon>
        <taxon>Trichosporonales</taxon>
        <taxon>Trichosporonaceae</taxon>
        <taxon>Cutaneotrichosporon</taxon>
    </lineage>
</organism>
<reference evidence="2" key="2">
    <citation type="submission" date="2023-06" db="EMBL/GenBank/DDBJ databases">
        <authorList>
            <person name="Kobayashi Y."/>
            <person name="Kayamori A."/>
            <person name="Aoki K."/>
            <person name="Shiwa Y."/>
            <person name="Fujita N."/>
            <person name="Sugita T."/>
            <person name="Iwasaki W."/>
            <person name="Tanaka N."/>
            <person name="Takashima M."/>
        </authorList>
    </citation>
    <scope>NUCLEOTIDE SEQUENCE</scope>
    <source>
        <strain evidence="2">HIS016</strain>
    </source>
</reference>
<feature type="region of interest" description="Disordered" evidence="1">
    <location>
        <begin position="1"/>
        <end position="192"/>
    </location>
</feature>
<dbReference type="AlphaFoldDB" id="A0AAD3TYR7"/>
<protein>
    <submittedName>
        <fullName evidence="2">Uncharacterized protein</fullName>
    </submittedName>
</protein>
<evidence type="ECO:0000256" key="1">
    <source>
        <dbReference type="SAM" id="MobiDB-lite"/>
    </source>
</evidence>
<feature type="compositionally biased region" description="Low complexity" evidence="1">
    <location>
        <begin position="51"/>
        <end position="63"/>
    </location>
</feature>
<accession>A0AAD3TYR7</accession>
<evidence type="ECO:0000313" key="2">
    <source>
        <dbReference type="EMBL" id="GMK59351.1"/>
    </source>
</evidence>
<proteinExistence type="predicted"/>
<name>A0AAD3TYR7_9TREE</name>
<feature type="compositionally biased region" description="Low complexity" evidence="1">
    <location>
        <begin position="101"/>
        <end position="118"/>
    </location>
</feature>
<evidence type="ECO:0000313" key="3">
    <source>
        <dbReference type="Proteomes" id="UP001222932"/>
    </source>
</evidence>
<feature type="compositionally biased region" description="Pro residues" evidence="1">
    <location>
        <begin position="119"/>
        <end position="139"/>
    </location>
</feature>
<feature type="compositionally biased region" description="Low complexity" evidence="1">
    <location>
        <begin position="1"/>
        <end position="15"/>
    </location>
</feature>
<dbReference type="Proteomes" id="UP001222932">
    <property type="component" value="Unassembled WGS sequence"/>
</dbReference>
<sequence>MSALRRSSSPLSSASPSPPQVPTGASRAPLTALNLGTPATADDEPGIVGGSSPTTLTEPLTESDLTEDEEEMDEPTNELGPVDDDALDVLSDIGDEDEADGGAAADGHMRQSPEGSPLSPSPSLTPPRPLPTLPILKPFPPRRTKQPMLPTTPPSPSPPTMAMMTLRSPTTRHPGIAVQARQDQTPIAGTRN</sequence>
<dbReference type="EMBL" id="BTCM01000007">
    <property type="protein sequence ID" value="GMK59351.1"/>
    <property type="molecule type" value="Genomic_DNA"/>
</dbReference>